<dbReference type="AlphaFoldDB" id="A0A087APN1"/>
<evidence type="ECO:0000313" key="3">
    <source>
        <dbReference type="EMBL" id="KFI60731.1"/>
    </source>
</evidence>
<keyword evidence="2" id="KW-0812">Transmembrane</keyword>
<reference evidence="3 4" key="1">
    <citation type="submission" date="2014-03" db="EMBL/GenBank/DDBJ databases">
        <title>Genomics of Bifidobacteria.</title>
        <authorList>
            <person name="Ventura M."/>
            <person name="Milani C."/>
            <person name="Lugli G.A."/>
        </authorList>
    </citation>
    <scope>NUCLEOTIDE SEQUENCE [LARGE SCALE GENOMIC DNA]</scope>
    <source>
        <strain evidence="3 4">LMG 10738</strain>
    </source>
</reference>
<dbReference type="Proteomes" id="UP000029067">
    <property type="component" value="Unassembled WGS sequence"/>
</dbReference>
<gene>
    <name evidence="3" type="ORF">BCUN_1894</name>
</gene>
<name>A0A087APN1_9BIFI</name>
<feature type="region of interest" description="Disordered" evidence="1">
    <location>
        <begin position="1"/>
        <end position="31"/>
    </location>
</feature>
<feature type="transmembrane region" description="Helical" evidence="2">
    <location>
        <begin position="49"/>
        <end position="71"/>
    </location>
</feature>
<dbReference type="eggNOG" id="ENOG5032I6B">
    <property type="taxonomic scope" value="Bacteria"/>
</dbReference>
<evidence type="ECO:0000313" key="4">
    <source>
        <dbReference type="Proteomes" id="UP000029067"/>
    </source>
</evidence>
<evidence type="ECO:0000256" key="2">
    <source>
        <dbReference type="SAM" id="Phobius"/>
    </source>
</evidence>
<feature type="transmembrane region" description="Helical" evidence="2">
    <location>
        <begin position="77"/>
        <end position="97"/>
    </location>
</feature>
<evidence type="ECO:0000256" key="1">
    <source>
        <dbReference type="SAM" id="MobiDB-lite"/>
    </source>
</evidence>
<keyword evidence="2" id="KW-1133">Transmembrane helix</keyword>
<keyword evidence="4" id="KW-1185">Reference proteome</keyword>
<sequence>MVNGHSQSGSHDESNDEIQSNETVGHEDSETLDIEADFVPTFSPRTRTIVYVACMVMGIVSYVLTVTTSAIDAPVWLTVACATCTAVPGYIAAAFGVHYDGISIRK</sequence>
<comment type="caution">
    <text evidence="3">The sequence shown here is derived from an EMBL/GenBank/DDBJ whole genome shotgun (WGS) entry which is preliminary data.</text>
</comment>
<dbReference type="EMBL" id="JGYV01000018">
    <property type="protein sequence ID" value="KFI60731.1"/>
    <property type="molecule type" value="Genomic_DNA"/>
</dbReference>
<protein>
    <submittedName>
        <fullName evidence="3">Uncharacterized protein</fullName>
    </submittedName>
</protein>
<proteinExistence type="predicted"/>
<organism evidence="3 4">
    <name type="scientific">Bifidobacterium cuniculi</name>
    <dbReference type="NCBI Taxonomy" id="1688"/>
    <lineage>
        <taxon>Bacteria</taxon>
        <taxon>Bacillati</taxon>
        <taxon>Actinomycetota</taxon>
        <taxon>Actinomycetes</taxon>
        <taxon>Bifidobacteriales</taxon>
        <taxon>Bifidobacteriaceae</taxon>
        <taxon>Bifidobacterium</taxon>
    </lineage>
</organism>
<accession>A0A087APN1</accession>
<keyword evidence="2" id="KW-0472">Membrane</keyword>